<organism evidence="1 2">
    <name type="scientific">Kingdonia uniflora</name>
    <dbReference type="NCBI Taxonomy" id="39325"/>
    <lineage>
        <taxon>Eukaryota</taxon>
        <taxon>Viridiplantae</taxon>
        <taxon>Streptophyta</taxon>
        <taxon>Embryophyta</taxon>
        <taxon>Tracheophyta</taxon>
        <taxon>Spermatophyta</taxon>
        <taxon>Magnoliopsida</taxon>
        <taxon>Ranunculales</taxon>
        <taxon>Circaeasteraceae</taxon>
        <taxon>Kingdonia</taxon>
    </lineage>
</organism>
<dbReference type="EMBL" id="JACGCM010000104">
    <property type="protein sequence ID" value="KAF6176411.1"/>
    <property type="molecule type" value="Genomic_DNA"/>
</dbReference>
<protein>
    <submittedName>
        <fullName evidence="1">Uncharacterized protein</fullName>
    </submittedName>
</protein>
<comment type="caution">
    <text evidence="1">The sequence shown here is derived from an EMBL/GenBank/DDBJ whole genome shotgun (WGS) entry which is preliminary data.</text>
</comment>
<accession>A0A7J7PAE5</accession>
<gene>
    <name evidence="1" type="ORF">GIB67_001468</name>
</gene>
<name>A0A7J7PAE5_9MAGN</name>
<evidence type="ECO:0000313" key="2">
    <source>
        <dbReference type="Proteomes" id="UP000541444"/>
    </source>
</evidence>
<evidence type="ECO:0000313" key="1">
    <source>
        <dbReference type="EMBL" id="KAF6176411.1"/>
    </source>
</evidence>
<dbReference type="SUPFAM" id="SSF101690">
    <property type="entry name" value="PAZ domain"/>
    <property type="match status" value="1"/>
</dbReference>
<reference evidence="1 2" key="1">
    <citation type="journal article" date="2020" name="IScience">
        <title>Genome Sequencing of the Endangered Kingdonia uniflora (Circaeasteraceae, Ranunculales) Reveals Potential Mechanisms of Evolutionary Specialization.</title>
        <authorList>
            <person name="Sun Y."/>
            <person name="Deng T."/>
            <person name="Zhang A."/>
            <person name="Moore M.J."/>
            <person name="Landis J.B."/>
            <person name="Lin N."/>
            <person name="Zhang H."/>
            <person name="Zhang X."/>
            <person name="Huang J."/>
            <person name="Zhang X."/>
            <person name="Sun H."/>
            <person name="Wang H."/>
        </authorList>
    </citation>
    <scope>NUCLEOTIDE SEQUENCE [LARGE SCALE GENOMIC DNA]</scope>
    <source>
        <strain evidence="1">TB1705</strain>
        <tissue evidence="1">Leaf</tissue>
    </source>
</reference>
<dbReference type="OrthoDB" id="1727941at2759"/>
<dbReference type="InterPro" id="IPR036085">
    <property type="entry name" value="PAZ_dom_sf"/>
</dbReference>
<dbReference type="Proteomes" id="UP000541444">
    <property type="component" value="Unassembled WGS sequence"/>
</dbReference>
<dbReference type="AlphaFoldDB" id="A0A7J7PAE5"/>
<proteinExistence type="predicted"/>
<sequence length="71" mass="8109">MTLSYLAEFMCINVGKPKRRIYLRLEICDLVSLQWYAKSLYSNSTLHGVIFSISLSLSPPNEGTKRIGRDL</sequence>
<keyword evidence="2" id="KW-1185">Reference proteome</keyword>